<feature type="binding site" description="covalent" evidence="4">
    <location>
        <position position="83"/>
    </location>
    <ligand>
        <name>heme c</name>
        <dbReference type="ChEBI" id="CHEBI:61717"/>
        <label>1</label>
    </ligand>
</feature>
<dbReference type="InterPro" id="IPR051395">
    <property type="entry name" value="Cytochrome_c_Peroxidase/MauG"/>
</dbReference>
<evidence type="ECO:0000256" key="2">
    <source>
        <dbReference type="ARBA" id="ARBA00022729"/>
    </source>
</evidence>
<feature type="binding site" description="covalent" evidence="4">
    <location>
        <position position="263"/>
    </location>
    <ligand>
        <name>heme c</name>
        <dbReference type="ChEBI" id="CHEBI:61717"/>
        <label>2</label>
    </ligand>
</feature>
<keyword evidence="5" id="KW-0479">Metal-binding</keyword>
<dbReference type="Gene3D" id="1.10.760.10">
    <property type="entry name" value="Cytochrome c-like domain"/>
    <property type="match status" value="2"/>
</dbReference>
<evidence type="ECO:0000256" key="1">
    <source>
        <dbReference type="ARBA" id="ARBA00004196"/>
    </source>
</evidence>
<evidence type="ECO:0000256" key="4">
    <source>
        <dbReference type="PIRSR" id="PIRSR000294-1"/>
    </source>
</evidence>
<dbReference type="GO" id="GO:0009055">
    <property type="term" value="F:electron transfer activity"/>
    <property type="evidence" value="ECO:0007669"/>
    <property type="project" value="InterPro"/>
</dbReference>
<dbReference type="STRING" id="651661.SAMN05660293_00004"/>
<evidence type="ECO:0000256" key="5">
    <source>
        <dbReference type="PIRSR" id="PIRSR000294-2"/>
    </source>
</evidence>
<keyword evidence="7" id="KW-0575">Peroxidase</keyword>
<dbReference type="GO" id="GO:0020037">
    <property type="term" value="F:heme binding"/>
    <property type="evidence" value="ECO:0007669"/>
    <property type="project" value="InterPro"/>
</dbReference>
<dbReference type="Pfam" id="PF03150">
    <property type="entry name" value="CCP_MauG"/>
    <property type="match status" value="1"/>
</dbReference>
<feature type="binding site" description="axial binding residue" evidence="5">
    <location>
        <position position="264"/>
    </location>
    <ligand>
        <name>heme c</name>
        <dbReference type="ChEBI" id="CHEBI:61717"/>
        <label>2</label>
    </ligand>
    <ligandPart>
        <name>Fe</name>
        <dbReference type="ChEBI" id="CHEBI:18248"/>
    </ligandPart>
</feature>
<dbReference type="InterPro" id="IPR026259">
    <property type="entry name" value="MauG/Cytc_peroxidase"/>
</dbReference>
<name>A0A1T5B5C2_9BACT</name>
<comment type="subcellular location">
    <subcellularLocation>
        <location evidence="1">Cell envelope</location>
    </subcellularLocation>
</comment>
<comment type="cofactor">
    <cofactor evidence="4">
        <name>heme</name>
        <dbReference type="ChEBI" id="CHEBI:30413"/>
    </cofactor>
    <text evidence="4">Binds 2 heme groups.</text>
</comment>
<keyword evidence="4" id="KW-0349">Heme</keyword>
<evidence type="ECO:0000256" key="3">
    <source>
        <dbReference type="ARBA" id="ARBA00023002"/>
    </source>
</evidence>
<protein>
    <submittedName>
        <fullName evidence="7">Cytochrome c peroxidase</fullName>
    </submittedName>
</protein>
<evidence type="ECO:0000313" key="8">
    <source>
        <dbReference type="Proteomes" id="UP000190897"/>
    </source>
</evidence>
<dbReference type="GO" id="GO:0004130">
    <property type="term" value="F:cytochrome-c peroxidase activity"/>
    <property type="evidence" value="ECO:0007669"/>
    <property type="project" value="TreeGrafter"/>
</dbReference>
<dbReference type="InterPro" id="IPR004852">
    <property type="entry name" value="Di-haem_cyt_c_peroxidsae"/>
</dbReference>
<proteinExistence type="predicted"/>
<dbReference type="SUPFAM" id="SSF46626">
    <property type="entry name" value="Cytochrome c"/>
    <property type="match status" value="2"/>
</dbReference>
<dbReference type="InterPro" id="IPR036909">
    <property type="entry name" value="Cyt_c-like_dom_sf"/>
</dbReference>
<dbReference type="PANTHER" id="PTHR30600">
    <property type="entry name" value="CYTOCHROME C PEROXIDASE-RELATED"/>
    <property type="match status" value="1"/>
</dbReference>
<accession>A0A1T5B5C2</accession>
<dbReference type="GO" id="GO:0030313">
    <property type="term" value="C:cell envelope"/>
    <property type="evidence" value="ECO:0007669"/>
    <property type="project" value="UniProtKB-SubCell"/>
</dbReference>
<feature type="binding site" description="covalent" evidence="4">
    <location>
        <position position="80"/>
    </location>
    <ligand>
        <name>heme c</name>
        <dbReference type="ChEBI" id="CHEBI:61717"/>
        <label>1</label>
    </ligand>
</feature>
<dbReference type="PANTHER" id="PTHR30600:SF10">
    <property type="entry name" value="BLL6722 PROTEIN"/>
    <property type="match status" value="1"/>
</dbReference>
<organism evidence="7 8">
    <name type="scientific">Dyadobacter psychrophilus</name>
    <dbReference type="NCBI Taxonomy" id="651661"/>
    <lineage>
        <taxon>Bacteria</taxon>
        <taxon>Pseudomonadati</taxon>
        <taxon>Bacteroidota</taxon>
        <taxon>Cytophagia</taxon>
        <taxon>Cytophagales</taxon>
        <taxon>Spirosomataceae</taxon>
        <taxon>Dyadobacter</taxon>
    </lineage>
</organism>
<keyword evidence="5" id="KW-0408">Iron</keyword>
<feature type="binding site" description="covalent" evidence="4">
    <location>
        <position position="260"/>
    </location>
    <ligand>
        <name>heme c</name>
        <dbReference type="ChEBI" id="CHEBI:61717"/>
        <label>2</label>
    </ligand>
</feature>
<keyword evidence="8" id="KW-1185">Reference proteome</keyword>
<feature type="domain" description="Di-haem cytochrome c peroxidase" evidence="6">
    <location>
        <begin position="58"/>
        <end position="241"/>
    </location>
</feature>
<evidence type="ECO:0000259" key="6">
    <source>
        <dbReference type="Pfam" id="PF03150"/>
    </source>
</evidence>
<dbReference type="PIRSF" id="PIRSF000294">
    <property type="entry name" value="Cytochrome-c_peroxidase"/>
    <property type="match status" value="1"/>
</dbReference>
<keyword evidence="3" id="KW-0560">Oxidoreductase</keyword>
<dbReference type="OrthoDB" id="9805202at2"/>
<dbReference type="EMBL" id="FUZA01000001">
    <property type="protein sequence ID" value="SKB42442.1"/>
    <property type="molecule type" value="Genomic_DNA"/>
</dbReference>
<keyword evidence="2" id="KW-0732">Signal</keyword>
<dbReference type="GO" id="GO:0046872">
    <property type="term" value="F:metal ion binding"/>
    <property type="evidence" value="ECO:0007669"/>
    <property type="project" value="UniProtKB-KW"/>
</dbReference>
<dbReference type="AlphaFoldDB" id="A0A1T5B5C2"/>
<sequence length="392" mass="43855">MIIHPICLVFLLTILCSSCGRDRDTLRQRKPKVVETIADLGALPRYVTDPEDNPSTREKVNLGRFLFFDPILSGSKDVSCATCHQPEFNYAEFLETSIGVNGRGTGSKRRFLDPNDIPFVKRNSQSILNTAFNGITNHETYRPELAPMFWDLRAKGLEEQALEPIKTLEEMRGSGYADHQILEEIIERINKIPAYNELFSKAFPTDPKPVTRVNLAKALASYERTLIATNTRFDQYMRGDSNALSTGEKDGLNAFLVTGCAKCHSGPMFSDYKLHTLGVPDTDNRAESDWGINQDYAFRTPTLRNLRFTAPYMHSGKFTTLDQVLLFYEDVAGGKILNPKVKAGSIDSLATHMDVNFKDISRIVEFLNTLNDDSFDKTIPATVPSGLPVVGL</sequence>
<reference evidence="8" key="1">
    <citation type="submission" date="2017-02" db="EMBL/GenBank/DDBJ databases">
        <authorList>
            <person name="Varghese N."/>
            <person name="Submissions S."/>
        </authorList>
    </citation>
    <scope>NUCLEOTIDE SEQUENCE [LARGE SCALE GENOMIC DNA]</scope>
    <source>
        <strain evidence="8">DSM 22270</strain>
    </source>
</reference>
<comment type="PTM">
    <text evidence="4">Binds 2 heme groups per subunit.</text>
</comment>
<dbReference type="Proteomes" id="UP000190897">
    <property type="component" value="Unassembled WGS sequence"/>
</dbReference>
<feature type="binding site" description="axial binding residue" evidence="5">
    <location>
        <position position="84"/>
    </location>
    <ligand>
        <name>heme c</name>
        <dbReference type="ChEBI" id="CHEBI:61717"/>
        <label>1</label>
    </ligand>
    <ligandPart>
        <name>Fe</name>
        <dbReference type="ChEBI" id="CHEBI:18248"/>
    </ligandPart>
</feature>
<gene>
    <name evidence="7" type="ORF">SAMN05660293_00004</name>
</gene>
<evidence type="ECO:0000313" key="7">
    <source>
        <dbReference type="EMBL" id="SKB42442.1"/>
    </source>
</evidence>